<evidence type="ECO:0008006" key="6">
    <source>
        <dbReference type="Google" id="ProtNLM"/>
    </source>
</evidence>
<accession>A0A1A9KMP0</accession>
<evidence type="ECO:0000256" key="3">
    <source>
        <dbReference type="SAM" id="SignalP"/>
    </source>
</evidence>
<feature type="coiled-coil region" evidence="1">
    <location>
        <begin position="433"/>
        <end position="460"/>
    </location>
</feature>
<dbReference type="GeneID" id="93444832"/>
<evidence type="ECO:0000313" key="5">
    <source>
        <dbReference type="Proteomes" id="UP000077748"/>
    </source>
</evidence>
<dbReference type="AlphaFoldDB" id="A0A1A9KMP0"/>
<dbReference type="RefSeq" id="WP_019486161.1">
    <property type="nucleotide sequence ID" value="NZ_CP015879.1"/>
</dbReference>
<feature type="region of interest" description="Disordered" evidence="2">
    <location>
        <begin position="238"/>
        <end position="281"/>
    </location>
</feature>
<geneLocation type="plasmid" evidence="5">
    <name>prbl16</name>
</geneLocation>
<keyword evidence="3" id="KW-0732">Signal</keyword>
<reference evidence="4 5" key="1">
    <citation type="submission" date="2016-05" db="EMBL/GenBank/DDBJ databases">
        <title>Genome Sequence of Pseudomonas citronellolis Strain SJTE-3, an Estrogens and Persistent Organic Pollutants degradation strain.</title>
        <authorList>
            <person name="Liang R."/>
        </authorList>
    </citation>
    <scope>NUCLEOTIDE SEQUENCE [LARGE SCALE GENOMIC DNA]</scope>
    <source>
        <strain evidence="4 5">SJTE-3</strain>
        <plasmid evidence="5">Plasmid prbl16</plasmid>
    </source>
</reference>
<organism evidence="4 5">
    <name type="scientific">Pseudomonas citronellolis</name>
    <dbReference type="NCBI Taxonomy" id="53408"/>
    <lineage>
        <taxon>Bacteria</taxon>
        <taxon>Pseudomonadati</taxon>
        <taxon>Pseudomonadota</taxon>
        <taxon>Gammaproteobacteria</taxon>
        <taxon>Pseudomonadales</taxon>
        <taxon>Pseudomonadaceae</taxon>
        <taxon>Pseudomonas</taxon>
    </lineage>
</organism>
<feature type="compositionally biased region" description="Gly residues" evidence="2">
    <location>
        <begin position="254"/>
        <end position="267"/>
    </location>
</feature>
<protein>
    <recommendedName>
        <fullName evidence="6">Conjugal transfer protein TraH</fullName>
    </recommendedName>
</protein>
<evidence type="ECO:0000256" key="2">
    <source>
        <dbReference type="SAM" id="MobiDB-lite"/>
    </source>
</evidence>
<dbReference type="Proteomes" id="UP000077748">
    <property type="component" value="Plasmid pRBL16"/>
</dbReference>
<proteinExistence type="predicted"/>
<keyword evidence="1" id="KW-0175">Coiled coil</keyword>
<feature type="chain" id="PRO_5008391916" description="Conjugal transfer protein TraH" evidence="3">
    <location>
        <begin position="25"/>
        <end position="474"/>
    </location>
</feature>
<name>A0A1A9KMP0_9PSED</name>
<dbReference type="EMBL" id="CP015879">
    <property type="protein sequence ID" value="ANI18795.1"/>
    <property type="molecule type" value="Genomic_DNA"/>
</dbReference>
<evidence type="ECO:0000313" key="4">
    <source>
        <dbReference type="EMBL" id="ANI18795.1"/>
    </source>
</evidence>
<evidence type="ECO:0000256" key="1">
    <source>
        <dbReference type="SAM" id="Coils"/>
    </source>
</evidence>
<feature type="compositionally biased region" description="Gly residues" evidence="2">
    <location>
        <begin position="238"/>
        <end position="247"/>
    </location>
</feature>
<gene>
    <name evidence="4" type="ORF">A9C11_32575</name>
</gene>
<sequence length="474" mass="50068">MKLNKLAVMVCSALISFSSATAFADYGYGPIDGNGKSDSSDSPWSRRMDDVTGLFGAKLSGSAVNKAGRGGSASFDTFTPFQDKQQFIVGAYGATQVGVGCDGLNLGTVLDGQIGQYGDMVEQFIQNAPALAIMYLAYSQPTVKSVIDELNAVGQFGLDLSNLTCSGVRQRADKAYEENMQVMAEADCTVEEGYKSAKCMSGDGITSSLITRMKDTKNTITSRASSLMNGVSGMTGGLIGVKGGGSSNGSSSGSSGGGSGNGSGSGAGSAPLPSKNCGAKPEDGKTSLVLAASELGCDDIKKYSGLLPNYSTEEDAHTVTPRTISLEDESKKLTQEYQSLYANVYQADPATFEKSDAYKELVNRGGIVITETEFKFMRKLGTTNPALFAKAQQNLATLAMMKELDEVISKLEVGVMTGLANQVDDQAISSNDQARYSNALSSLRKEYEMLQNKIKHDMERNKLIEQTAKAVING</sequence>
<keyword evidence="4" id="KW-0614">Plasmid</keyword>
<feature type="signal peptide" evidence="3">
    <location>
        <begin position="1"/>
        <end position="24"/>
    </location>
</feature>